<protein>
    <submittedName>
        <fullName evidence="1">Uncharacterized protein</fullName>
    </submittedName>
</protein>
<organism evidence="1 2">
    <name type="scientific">Pyrococcus yayanosii (strain CH1 / JCM 16557)</name>
    <dbReference type="NCBI Taxonomy" id="529709"/>
    <lineage>
        <taxon>Archaea</taxon>
        <taxon>Methanobacteriati</taxon>
        <taxon>Methanobacteriota</taxon>
        <taxon>Thermococci</taxon>
        <taxon>Thermococcales</taxon>
        <taxon>Thermococcaceae</taxon>
        <taxon>Pyrococcus</taxon>
    </lineage>
</organism>
<accession>F8AIU7</accession>
<evidence type="ECO:0000313" key="1">
    <source>
        <dbReference type="EMBL" id="AEH24422.1"/>
    </source>
</evidence>
<dbReference type="STRING" id="529709.PYCH_07340"/>
<dbReference type="OrthoDB" id="86129at2157"/>
<dbReference type="RefSeq" id="WP_013905479.1">
    <property type="nucleotide sequence ID" value="NC_015680.1"/>
</dbReference>
<keyword evidence="2" id="KW-1185">Reference proteome</keyword>
<dbReference type="HOGENOM" id="CLU_1014186_0_0_2"/>
<gene>
    <name evidence="1" type="ordered locus">PYCH_07340</name>
</gene>
<dbReference type="EMBL" id="CP002779">
    <property type="protein sequence ID" value="AEH24422.1"/>
    <property type="molecule type" value="Genomic_DNA"/>
</dbReference>
<sequence>MLALRVIFYIEAIGNDKKAVETSISEIEKKLKDEKITLHRLEKGDVIEVEEGPLKYSAMLEVELEGEFGKVVELIMKYGPTLVELVDIKGTEINAKELMETLGKVSYFMGKLMKEFGGLAVYPSLEGIPEPRVGYSEDEIEEMILDEGMVRYQFVIKVYGNDYKELESNIKKALSLEGCRINKFVLQPQGEFEVNGKKRVEALVAAELLSTFETLFVLTAKYAPIGIAIVEPQIVEPSPSEIQNALSDLAALINELVHRPLANLQFGE</sequence>
<dbReference type="KEGG" id="pya:PYCH_07340"/>
<dbReference type="AlphaFoldDB" id="F8AIU7"/>
<name>F8AIU7_PYRYC</name>
<dbReference type="Proteomes" id="UP000008386">
    <property type="component" value="Chromosome"/>
</dbReference>
<reference evidence="1 2" key="1">
    <citation type="journal article" date="2011" name="J. Bacteriol.">
        <title>Complete genome sequence of the obligate piezophilic hyperthermophilic archaeon Pyrococcus yayanosii CH1.</title>
        <authorList>
            <person name="Jun X."/>
            <person name="Lupeng L."/>
            <person name="Minjuan X."/>
            <person name="Oger P."/>
            <person name="Fengping W."/>
            <person name="Jebbar M."/>
            <person name="Xiang X."/>
        </authorList>
    </citation>
    <scope>NUCLEOTIDE SEQUENCE [LARGE SCALE GENOMIC DNA]</scope>
    <source>
        <strain evidence="2">CH1 / JCM 16557</strain>
    </source>
</reference>
<evidence type="ECO:0000313" key="2">
    <source>
        <dbReference type="Proteomes" id="UP000008386"/>
    </source>
</evidence>
<proteinExistence type="predicted"/>
<dbReference type="GeneID" id="10837310"/>
<dbReference type="eggNOG" id="arCOG05037">
    <property type="taxonomic scope" value="Archaea"/>
</dbReference>